<proteinExistence type="predicted"/>
<organism evidence="2">
    <name type="scientific">Cupriavidus taiwanensis</name>
    <dbReference type="NCBI Taxonomy" id="164546"/>
    <lineage>
        <taxon>Bacteria</taxon>
        <taxon>Pseudomonadati</taxon>
        <taxon>Pseudomonadota</taxon>
        <taxon>Betaproteobacteria</taxon>
        <taxon>Burkholderiales</taxon>
        <taxon>Burkholderiaceae</taxon>
        <taxon>Cupriavidus</taxon>
    </lineage>
</organism>
<evidence type="ECO:0000313" key="2">
    <source>
        <dbReference type="EMBL" id="SPC18666.1"/>
    </source>
</evidence>
<name>A0A7Z7J941_9BURK</name>
<protein>
    <submittedName>
        <fullName evidence="2">Uncharacterized protein</fullName>
    </submittedName>
</protein>
<evidence type="ECO:0000256" key="1">
    <source>
        <dbReference type="SAM" id="MobiDB-lite"/>
    </source>
</evidence>
<feature type="region of interest" description="Disordered" evidence="1">
    <location>
        <begin position="27"/>
        <end position="74"/>
    </location>
</feature>
<accession>A0A7Z7J941</accession>
<reference evidence="2" key="1">
    <citation type="submission" date="2018-01" db="EMBL/GenBank/DDBJ databases">
        <authorList>
            <person name="Clerissi C."/>
        </authorList>
    </citation>
    <scope>NUCLEOTIDE SEQUENCE [LARGE SCALE GENOMIC DNA]</scope>
    <source>
        <strain evidence="2">Cupriavidus taiwanensis STM 6021</strain>
    </source>
</reference>
<dbReference type="AlphaFoldDB" id="A0A7Z7J941"/>
<sequence>MDGGPIVRTRRRQRRAIRAVLIRDKARRRAAMAGGNGGTRPGPLSGAHTRTADSDNSEQKCHLWHFPRPPGTPL</sequence>
<dbReference type="Proteomes" id="UP000257139">
    <property type="component" value="Chromosome CBM2594_a"/>
</dbReference>
<dbReference type="EMBL" id="OGUU01000012">
    <property type="protein sequence ID" value="SPC18666.1"/>
    <property type="molecule type" value="Genomic_DNA"/>
</dbReference>
<comment type="caution">
    <text evidence="2">The sequence shown here is derived from an EMBL/GenBank/DDBJ whole genome shotgun (WGS) entry which is preliminary data.</text>
</comment>
<feature type="compositionally biased region" description="Basic and acidic residues" evidence="1">
    <location>
        <begin position="50"/>
        <end position="61"/>
    </location>
</feature>
<gene>
    <name evidence="2" type="ORF">CBM2594_A80105</name>
</gene>